<dbReference type="Gene3D" id="2.60.40.3440">
    <property type="match status" value="1"/>
</dbReference>
<organism evidence="4 5">
    <name type="scientific">Zobellia barbeyronii</name>
    <dbReference type="NCBI Taxonomy" id="2748009"/>
    <lineage>
        <taxon>Bacteria</taxon>
        <taxon>Pseudomonadati</taxon>
        <taxon>Bacteroidota</taxon>
        <taxon>Flavobacteriia</taxon>
        <taxon>Flavobacteriales</taxon>
        <taxon>Flavobacteriaceae</taxon>
        <taxon>Zobellia</taxon>
    </lineage>
</organism>
<reference evidence="5" key="1">
    <citation type="submission" date="2023-07" db="EMBL/GenBank/DDBJ databases">
        <title>Zobellia barbeyronii sp. nov., a new marine flavobacterium, isolated from green and red algae.</title>
        <authorList>
            <person name="Nedashkovskaya O.I."/>
            <person name="Otstavnykh N."/>
            <person name="Zhukova N."/>
            <person name="Guzev K."/>
            <person name="Chausova V."/>
            <person name="Tekutyeva L."/>
            <person name="Mikhailov V."/>
            <person name="Isaeva M."/>
        </authorList>
    </citation>
    <scope>NUCLEOTIDE SEQUENCE [LARGE SCALE GENOMIC DNA]</scope>
    <source>
        <strain evidence="5">KMM 6746</strain>
    </source>
</reference>
<protein>
    <submittedName>
        <fullName evidence="4">DUF11 domain-containing protein</fullName>
    </submittedName>
</protein>
<proteinExistence type="predicted"/>
<comment type="caution">
    <text evidence="4">The sequence shown here is derived from an EMBL/GenBank/DDBJ whole genome shotgun (WGS) entry which is preliminary data.</text>
</comment>
<accession>A0ABS5WKW5</accession>
<dbReference type="Pfam" id="PF24346">
    <property type="entry name" value="DUF7507"/>
    <property type="match status" value="1"/>
</dbReference>
<feature type="chain" id="PRO_5046111281" evidence="2">
    <location>
        <begin position="24"/>
        <end position="659"/>
    </location>
</feature>
<dbReference type="RefSeq" id="WP_214613408.1">
    <property type="nucleotide sequence ID" value="NZ_JACATN010000007.1"/>
</dbReference>
<feature type="domain" description="DUF7507" evidence="3">
    <location>
        <begin position="233"/>
        <end position="345"/>
    </location>
</feature>
<keyword evidence="2" id="KW-0732">Signal</keyword>
<dbReference type="Proteomes" id="UP000740413">
    <property type="component" value="Unassembled WGS sequence"/>
</dbReference>
<dbReference type="EMBL" id="JACATN010000007">
    <property type="protein sequence ID" value="MBT2163465.1"/>
    <property type="molecule type" value="Genomic_DNA"/>
</dbReference>
<feature type="compositionally biased region" description="Polar residues" evidence="1">
    <location>
        <begin position="645"/>
        <end position="659"/>
    </location>
</feature>
<feature type="region of interest" description="Disordered" evidence="1">
    <location>
        <begin position="639"/>
        <end position="659"/>
    </location>
</feature>
<sequence>MANRFKKIFGAFLLVLLAHVANAQQTTNWTSVSPSVWESVTSDGLVRVQCTVSGGVSISGSETMGCTSAATYSDPAVFGSPSLEVSASSSNSGNLSFYFFDAVTNNQVYIVNPILHADKVGTFTLIPILGGGAATGNFNITNGTWSELSSNGTIFQSTSTLFNIDDSALLASSGGECDNGVSDGAGGGSLRVNNVTQSIQMDVDVTGGLLSLLGLGSTVDEVEFILTDIIIAEPKIEVTKTVVENFSDPVSTGDIIDYTITVENTGNVTLDNIDLTDTFTDIDSNNLTLTNSPTFSSSSLSSLEGTLLPTETATYLASFSITAPALETGGVINQISVLADSPYGTDDVDDISDNGIDTDGNIEDDATISYFPTTEDDTVDICEEGIVDIYMLTNDNFGGNGPSSGSIFIVSPASSGTALVNDNTTPSNPVDDYITYSSALGYTGSDSFVYGITDSKGYTQHGTVSITETAAPDAGTDGTLIICTGTTVTETQLFNELGGTPDSGGTWTPTLAGAGTYTYTVTATSPCTVDSTSEIVVSEQAAPNAGTDGTLTICQGATVTEAQLFNELGGTPDSGGTWSPTMAGAGTYTYTVTATLPCTVDSTSEIVVSEQAAPNAGTDGTLTICEGTTVTEIQLFNELGGTPDSGGTWTPTLASTGTY</sequence>
<evidence type="ECO:0000313" key="4">
    <source>
        <dbReference type="EMBL" id="MBT2163465.1"/>
    </source>
</evidence>
<feature type="non-terminal residue" evidence="4">
    <location>
        <position position="659"/>
    </location>
</feature>
<dbReference type="InterPro" id="IPR055354">
    <property type="entry name" value="DUF7507"/>
</dbReference>
<keyword evidence="5" id="KW-1185">Reference proteome</keyword>
<gene>
    <name evidence="4" type="ORF">HW347_19495</name>
</gene>
<dbReference type="NCBIfam" id="TIGR01451">
    <property type="entry name" value="B_ant_repeat"/>
    <property type="match status" value="1"/>
</dbReference>
<name>A0ABS5WKW5_9FLAO</name>
<dbReference type="Pfam" id="PF17963">
    <property type="entry name" value="Big_9"/>
    <property type="match status" value="1"/>
</dbReference>
<evidence type="ECO:0000259" key="3">
    <source>
        <dbReference type="Pfam" id="PF24346"/>
    </source>
</evidence>
<evidence type="ECO:0000256" key="2">
    <source>
        <dbReference type="SAM" id="SignalP"/>
    </source>
</evidence>
<feature type="signal peptide" evidence="2">
    <location>
        <begin position="1"/>
        <end position="23"/>
    </location>
</feature>
<evidence type="ECO:0000313" key="5">
    <source>
        <dbReference type="Proteomes" id="UP000740413"/>
    </source>
</evidence>
<evidence type="ECO:0000256" key="1">
    <source>
        <dbReference type="SAM" id="MobiDB-lite"/>
    </source>
</evidence>
<dbReference type="InterPro" id="IPR047589">
    <property type="entry name" value="DUF11_rpt"/>
</dbReference>